<keyword evidence="2" id="KW-1185">Reference proteome</keyword>
<evidence type="ECO:0000313" key="1">
    <source>
        <dbReference type="EMBL" id="GAA5148689.1"/>
    </source>
</evidence>
<dbReference type="Proteomes" id="UP001428817">
    <property type="component" value="Unassembled WGS sequence"/>
</dbReference>
<evidence type="ECO:0000313" key="2">
    <source>
        <dbReference type="Proteomes" id="UP001428817"/>
    </source>
</evidence>
<dbReference type="Pfam" id="PF04120">
    <property type="entry name" value="Iron_permease"/>
    <property type="match status" value="1"/>
</dbReference>
<name>A0ABP9PLP5_9PSEU</name>
<gene>
    <name evidence="1" type="ORF">GCM10023321_11370</name>
</gene>
<protein>
    <submittedName>
        <fullName evidence="1">Uncharacterized protein</fullName>
    </submittedName>
</protein>
<dbReference type="EMBL" id="BAABJP010000004">
    <property type="protein sequence ID" value="GAA5148689.1"/>
    <property type="molecule type" value="Genomic_DNA"/>
</dbReference>
<proteinExistence type="predicted"/>
<dbReference type="InterPro" id="IPR007251">
    <property type="entry name" value="Iron_permease_Fet4"/>
</dbReference>
<sequence length="105" mass="11437">MCVLLWAPSLLILDSTDTWQLVINTITTIVVFPAGQQGPWPPRVVFDAVGGCWAGARRWVIVVSGGVAALFAVVPPRAAIKATGARLYRQKRRSPTRLAPARRCQ</sequence>
<organism evidence="1 2">
    <name type="scientific">Pseudonocardia eucalypti</name>
    <dbReference type="NCBI Taxonomy" id="648755"/>
    <lineage>
        <taxon>Bacteria</taxon>
        <taxon>Bacillati</taxon>
        <taxon>Actinomycetota</taxon>
        <taxon>Actinomycetes</taxon>
        <taxon>Pseudonocardiales</taxon>
        <taxon>Pseudonocardiaceae</taxon>
        <taxon>Pseudonocardia</taxon>
    </lineage>
</organism>
<comment type="caution">
    <text evidence="1">The sequence shown here is derived from an EMBL/GenBank/DDBJ whole genome shotgun (WGS) entry which is preliminary data.</text>
</comment>
<reference evidence="2" key="1">
    <citation type="journal article" date="2019" name="Int. J. Syst. Evol. Microbiol.">
        <title>The Global Catalogue of Microorganisms (GCM) 10K type strain sequencing project: providing services to taxonomists for standard genome sequencing and annotation.</title>
        <authorList>
            <consortium name="The Broad Institute Genomics Platform"/>
            <consortium name="The Broad Institute Genome Sequencing Center for Infectious Disease"/>
            <person name="Wu L."/>
            <person name="Ma J."/>
        </authorList>
    </citation>
    <scope>NUCLEOTIDE SEQUENCE [LARGE SCALE GENOMIC DNA]</scope>
    <source>
        <strain evidence="2">JCM 18303</strain>
    </source>
</reference>
<accession>A0ABP9PLP5</accession>